<dbReference type="FunFam" id="1.10.1040.10:FF:000017">
    <property type="entry name" value="2-dehydropantoate 2-reductase"/>
    <property type="match status" value="1"/>
</dbReference>
<dbReference type="InterPro" id="IPR013328">
    <property type="entry name" value="6PGD_dom2"/>
</dbReference>
<reference evidence="8" key="1">
    <citation type="journal article" date="2017" name="bioRxiv">
        <title>Conservation of a gene cluster reveals novel cercosporin biosynthetic mechanisms and extends production to the genus Colletotrichum.</title>
        <authorList>
            <person name="de Jonge R."/>
            <person name="Ebert M.K."/>
            <person name="Huitt-Roehl C.R."/>
            <person name="Pal P."/>
            <person name="Suttle J.C."/>
            <person name="Spanner R.E."/>
            <person name="Neubauer J.D."/>
            <person name="Jurick W.M.II."/>
            <person name="Stott K.A."/>
            <person name="Secor G.A."/>
            <person name="Thomma B.P.H.J."/>
            <person name="Van de Peer Y."/>
            <person name="Townsend C.A."/>
            <person name="Bolton M.D."/>
        </authorList>
    </citation>
    <scope>NUCLEOTIDE SEQUENCE [LARGE SCALE GENOMIC DNA]</scope>
    <source>
        <strain evidence="8">CBS538.71</strain>
    </source>
</reference>
<comment type="caution">
    <text evidence="7">The sequence shown here is derived from an EMBL/GenBank/DDBJ whole genome shotgun (WGS) entry which is preliminary data.</text>
</comment>
<dbReference type="InterPro" id="IPR013752">
    <property type="entry name" value="KPA_reductase"/>
</dbReference>
<feature type="domain" description="Ketopantoate reductase N-terminal" evidence="5">
    <location>
        <begin position="8"/>
        <end position="159"/>
    </location>
</feature>
<comment type="function">
    <text evidence="4">Catalyzes the NADPH-dependent reduction of ketopantoate into pantoic acid.</text>
</comment>
<evidence type="ECO:0000256" key="4">
    <source>
        <dbReference type="RuleBase" id="RU362068"/>
    </source>
</evidence>
<keyword evidence="3 4" id="KW-0560">Oxidoreductase</keyword>
<feature type="domain" description="Ketopantoate reductase C-terminal" evidence="6">
    <location>
        <begin position="192"/>
        <end position="319"/>
    </location>
</feature>
<proteinExistence type="inferred from homology"/>
<dbReference type="InterPro" id="IPR008927">
    <property type="entry name" value="6-PGluconate_DH-like_C_sf"/>
</dbReference>
<dbReference type="SUPFAM" id="SSF51735">
    <property type="entry name" value="NAD(P)-binding Rossmann-fold domains"/>
    <property type="match status" value="1"/>
</dbReference>
<dbReference type="AlphaFoldDB" id="A0A2S6CM89"/>
<accession>A0A2S6CM89</accession>
<dbReference type="GO" id="GO:0015940">
    <property type="term" value="P:pantothenate biosynthetic process"/>
    <property type="evidence" value="ECO:0007669"/>
    <property type="project" value="InterPro"/>
</dbReference>
<dbReference type="NCBIfam" id="TIGR00745">
    <property type="entry name" value="apbA_panE"/>
    <property type="match status" value="1"/>
</dbReference>
<dbReference type="InterPro" id="IPR036291">
    <property type="entry name" value="NAD(P)-bd_dom_sf"/>
</dbReference>
<dbReference type="Gene3D" id="3.40.50.720">
    <property type="entry name" value="NAD(P)-binding Rossmann-like Domain"/>
    <property type="match status" value="1"/>
</dbReference>
<dbReference type="OrthoDB" id="3609at2759"/>
<dbReference type="EMBL" id="PNEN01000195">
    <property type="protein sequence ID" value="PPJ60844.1"/>
    <property type="molecule type" value="Genomic_DNA"/>
</dbReference>
<evidence type="ECO:0000256" key="1">
    <source>
        <dbReference type="ARBA" id="ARBA00007870"/>
    </source>
</evidence>
<dbReference type="Pfam" id="PF02558">
    <property type="entry name" value="ApbA"/>
    <property type="match status" value="1"/>
</dbReference>
<dbReference type="InterPro" id="IPR051402">
    <property type="entry name" value="KPR-Related"/>
</dbReference>
<gene>
    <name evidence="7" type="ORF">CBER1_07223</name>
</gene>
<evidence type="ECO:0000256" key="3">
    <source>
        <dbReference type="ARBA" id="ARBA00023002"/>
    </source>
</evidence>
<evidence type="ECO:0000256" key="2">
    <source>
        <dbReference type="ARBA" id="ARBA00022857"/>
    </source>
</evidence>
<dbReference type="GO" id="GO:0005737">
    <property type="term" value="C:cytoplasm"/>
    <property type="evidence" value="ECO:0007669"/>
    <property type="project" value="TreeGrafter"/>
</dbReference>
<sequence length="343" mass="36716">MSSSGPRILLHGTGGVGAVYAYQLLKGGADVTAICRSNYQAVKDNGIIIDSDIYGKGLHIKPKVARDPQEAAENGPYDYLLVACKAFPESKTSETIAPAVIPGKTTVALLQNGVGIEQEYAERFPDNPLFSCVIYQPTTQISPGHVRHGNFESFATGSFPASAHENPAVKASAEKLIEILNAGGGNASYHADVQELRWSKLLLNVPFNSITALTLARDLPFLASSELAEPVVKGVLDEVVAISQALGYKSITKEGAYEGLAKIMARKGTLGIEYSMLTDVLHARKMEHEVILGNPVRTAQKLGVQVPRMEMLYALVKALDLAQQKRKPGQSLDCEDLGTAGAN</sequence>
<evidence type="ECO:0000259" key="5">
    <source>
        <dbReference type="Pfam" id="PF02558"/>
    </source>
</evidence>
<dbReference type="Gene3D" id="1.10.1040.10">
    <property type="entry name" value="N-(1-d-carboxylethyl)-l-norvaline Dehydrogenase, domain 2"/>
    <property type="match status" value="1"/>
</dbReference>
<keyword evidence="8" id="KW-1185">Reference proteome</keyword>
<dbReference type="InterPro" id="IPR003710">
    <property type="entry name" value="ApbA"/>
</dbReference>
<dbReference type="PANTHER" id="PTHR21708:SF30">
    <property type="entry name" value="2-DEHYDROPANTOATE 2-REDUCTASE-RELATED"/>
    <property type="match status" value="1"/>
</dbReference>
<name>A0A2S6CM89_9PEZI</name>
<organism evidence="7 8">
    <name type="scientific">Cercospora berteroae</name>
    <dbReference type="NCBI Taxonomy" id="357750"/>
    <lineage>
        <taxon>Eukaryota</taxon>
        <taxon>Fungi</taxon>
        <taxon>Dikarya</taxon>
        <taxon>Ascomycota</taxon>
        <taxon>Pezizomycotina</taxon>
        <taxon>Dothideomycetes</taxon>
        <taxon>Dothideomycetidae</taxon>
        <taxon>Mycosphaerellales</taxon>
        <taxon>Mycosphaerellaceae</taxon>
        <taxon>Cercospora</taxon>
    </lineage>
</organism>
<dbReference type="Pfam" id="PF08546">
    <property type="entry name" value="ApbA_C"/>
    <property type="match status" value="1"/>
</dbReference>
<dbReference type="GO" id="GO:0008677">
    <property type="term" value="F:2-dehydropantoate 2-reductase activity"/>
    <property type="evidence" value="ECO:0007669"/>
    <property type="project" value="UniProtKB-EC"/>
</dbReference>
<dbReference type="STRING" id="357750.A0A2S6CM89"/>
<dbReference type="InterPro" id="IPR013332">
    <property type="entry name" value="KPR_N"/>
</dbReference>
<keyword evidence="2 4" id="KW-0521">NADP</keyword>
<comment type="catalytic activity">
    <reaction evidence="4">
        <text>(R)-pantoate + NADP(+) = 2-dehydropantoate + NADPH + H(+)</text>
        <dbReference type="Rhea" id="RHEA:16233"/>
        <dbReference type="ChEBI" id="CHEBI:11561"/>
        <dbReference type="ChEBI" id="CHEBI:15378"/>
        <dbReference type="ChEBI" id="CHEBI:15980"/>
        <dbReference type="ChEBI" id="CHEBI:57783"/>
        <dbReference type="ChEBI" id="CHEBI:58349"/>
        <dbReference type="EC" id="1.1.1.169"/>
    </reaction>
</comment>
<protein>
    <recommendedName>
        <fullName evidence="4">2-dehydropantoate 2-reductase</fullName>
        <ecNumber evidence="4">1.1.1.169</ecNumber>
    </recommendedName>
    <alternativeName>
        <fullName evidence="4">Ketopantoate reductase</fullName>
    </alternativeName>
</protein>
<evidence type="ECO:0000313" key="8">
    <source>
        <dbReference type="Proteomes" id="UP000237631"/>
    </source>
</evidence>
<evidence type="ECO:0000313" key="7">
    <source>
        <dbReference type="EMBL" id="PPJ60844.1"/>
    </source>
</evidence>
<dbReference type="SUPFAM" id="SSF48179">
    <property type="entry name" value="6-phosphogluconate dehydrogenase C-terminal domain-like"/>
    <property type="match status" value="1"/>
</dbReference>
<dbReference type="PANTHER" id="PTHR21708">
    <property type="entry name" value="PROBABLE 2-DEHYDROPANTOATE 2-REDUCTASE"/>
    <property type="match status" value="1"/>
</dbReference>
<evidence type="ECO:0000259" key="6">
    <source>
        <dbReference type="Pfam" id="PF08546"/>
    </source>
</evidence>
<dbReference type="Proteomes" id="UP000237631">
    <property type="component" value="Unassembled WGS sequence"/>
</dbReference>
<dbReference type="EC" id="1.1.1.169" evidence="4"/>
<comment type="similarity">
    <text evidence="1 4">Belongs to the ketopantoate reductase family.</text>
</comment>